<keyword evidence="5" id="KW-0418">Kinase</keyword>
<evidence type="ECO:0000256" key="1">
    <source>
        <dbReference type="ARBA" id="ARBA00012513"/>
    </source>
</evidence>
<evidence type="ECO:0000256" key="5">
    <source>
        <dbReference type="ARBA" id="ARBA00022777"/>
    </source>
</evidence>
<feature type="binding site" evidence="9">
    <location>
        <position position="110"/>
    </location>
    <ligand>
        <name>ATP</name>
        <dbReference type="ChEBI" id="CHEBI:30616"/>
    </ligand>
</feature>
<evidence type="ECO:0000256" key="4">
    <source>
        <dbReference type="ARBA" id="ARBA00022741"/>
    </source>
</evidence>
<keyword evidence="3" id="KW-0808">Transferase</keyword>
<dbReference type="GO" id="GO:0004674">
    <property type="term" value="F:protein serine/threonine kinase activity"/>
    <property type="evidence" value="ECO:0007669"/>
    <property type="project" value="UniProtKB-KW"/>
</dbReference>
<dbReference type="EC" id="2.7.11.1" evidence="1"/>
<dbReference type="GO" id="GO:0005524">
    <property type="term" value="F:ATP binding"/>
    <property type="evidence" value="ECO:0007669"/>
    <property type="project" value="UniProtKB-UniRule"/>
</dbReference>
<dbReference type="PANTHER" id="PTHR24343:SF558">
    <property type="entry name" value="PROTEIN KINASE DOMAIN-CONTAINING PROTEIN"/>
    <property type="match status" value="1"/>
</dbReference>
<evidence type="ECO:0000256" key="6">
    <source>
        <dbReference type="ARBA" id="ARBA00022840"/>
    </source>
</evidence>
<dbReference type="SMART" id="SM00220">
    <property type="entry name" value="S_TKc"/>
    <property type="match status" value="1"/>
</dbReference>
<dbReference type="PROSITE" id="PS50011">
    <property type="entry name" value="PROTEIN_KINASE_DOM"/>
    <property type="match status" value="1"/>
</dbReference>
<name>A0A8H7T036_9FUNG</name>
<dbReference type="PANTHER" id="PTHR24343">
    <property type="entry name" value="SERINE/THREONINE KINASE"/>
    <property type="match status" value="1"/>
</dbReference>
<dbReference type="InterPro" id="IPR000719">
    <property type="entry name" value="Prot_kinase_dom"/>
</dbReference>
<evidence type="ECO:0000256" key="7">
    <source>
        <dbReference type="ARBA" id="ARBA00047899"/>
    </source>
</evidence>
<organism evidence="12 13">
    <name type="scientific">Thamnidium elegans</name>
    <dbReference type="NCBI Taxonomy" id="101142"/>
    <lineage>
        <taxon>Eukaryota</taxon>
        <taxon>Fungi</taxon>
        <taxon>Fungi incertae sedis</taxon>
        <taxon>Mucoromycota</taxon>
        <taxon>Mucoromycotina</taxon>
        <taxon>Mucoromycetes</taxon>
        <taxon>Mucorales</taxon>
        <taxon>Mucorineae</taxon>
        <taxon>Mucoraceae</taxon>
        <taxon>Thamnidium</taxon>
    </lineage>
</organism>
<evidence type="ECO:0000256" key="8">
    <source>
        <dbReference type="ARBA" id="ARBA00048679"/>
    </source>
</evidence>
<protein>
    <recommendedName>
        <fullName evidence="1">non-specific serine/threonine protein kinase</fullName>
        <ecNumber evidence="1">2.7.11.1</ecNumber>
    </recommendedName>
</protein>
<keyword evidence="6 9" id="KW-0067">ATP-binding</keyword>
<evidence type="ECO:0000256" key="2">
    <source>
        <dbReference type="ARBA" id="ARBA00022527"/>
    </source>
</evidence>
<dbReference type="Gene3D" id="1.10.510.10">
    <property type="entry name" value="Transferase(Phosphotransferase) domain 1"/>
    <property type="match status" value="1"/>
</dbReference>
<reference evidence="12" key="1">
    <citation type="submission" date="2021-01" db="EMBL/GenBank/DDBJ databases">
        <title>Metabolic potential, ecology and presence of endohyphal bacteria is reflected in genomic diversity of Mucoromycotina.</title>
        <authorList>
            <person name="Muszewska A."/>
            <person name="Okrasinska A."/>
            <person name="Steczkiewicz K."/>
            <person name="Drgas O."/>
            <person name="Orlowska M."/>
            <person name="Perlinska-Lenart U."/>
            <person name="Aleksandrzak-Piekarczyk T."/>
            <person name="Szatraj K."/>
            <person name="Zielenkiewicz U."/>
            <person name="Pilsyk S."/>
            <person name="Malc E."/>
            <person name="Mieczkowski P."/>
            <person name="Kruszewska J.S."/>
            <person name="Biernat P."/>
            <person name="Pawlowska J."/>
        </authorList>
    </citation>
    <scope>NUCLEOTIDE SEQUENCE</scope>
    <source>
        <strain evidence="12">WA0000018081</strain>
    </source>
</reference>
<keyword evidence="13" id="KW-1185">Reference proteome</keyword>
<gene>
    <name evidence="12" type="ORF">INT48_004506</name>
</gene>
<dbReference type="InterPro" id="IPR011009">
    <property type="entry name" value="Kinase-like_dom_sf"/>
</dbReference>
<evidence type="ECO:0000256" key="3">
    <source>
        <dbReference type="ARBA" id="ARBA00022679"/>
    </source>
</evidence>
<evidence type="ECO:0000256" key="10">
    <source>
        <dbReference type="RuleBase" id="RU000304"/>
    </source>
</evidence>
<dbReference type="GO" id="GO:0005829">
    <property type="term" value="C:cytosol"/>
    <property type="evidence" value="ECO:0007669"/>
    <property type="project" value="TreeGrafter"/>
</dbReference>
<dbReference type="Pfam" id="PF00069">
    <property type="entry name" value="Pkinase"/>
    <property type="match status" value="1"/>
</dbReference>
<comment type="caution">
    <text evidence="12">The sequence shown here is derived from an EMBL/GenBank/DDBJ whole genome shotgun (WGS) entry which is preliminary data.</text>
</comment>
<comment type="catalytic activity">
    <reaction evidence="7">
        <text>L-threonyl-[protein] + ATP = O-phospho-L-threonyl-[protein] + ADP + H(+)</text>
        <dbReference type="Rhea" id="RHEA:46608"/>
        <dbReference type="Rhea" id="RHEA-COMP:11060"/>
        <dbReference type="Rhea" id="RHEA-COMP:11605"/>
        <dbReference type="ChEBI" id="CHEBI:15378"/>
        <dbReference type="ChEBI" id="CHEBI:30013"/>
        <dbReference type="ChEBI" id="CHEBI:30616"/>
        <dbReference type="ChEBI" id="CHEBI:61977"/>
        <dbReference type="ChEBI" id="CHEBI:456216"/>
        <dbReference type="EC" id="2.7.11.1"/>
    </reaction>
</comment>
<dbReference type="CDD" id="cd13994">
    <property type="entry name" value="STKc_HAL4_like"/>
    <property type="match status" value="1"/>
</dbReference>
<feature type="domain" description="Protein kinase" evidence="11">
    <location>
        <begin position="83"/>
        <end position="347"/>
    </location>
</feature>
<dbReference type="SUPFAM" id="SSF56112">
    <property type="entry name" value="Protein kinase-like (PK-like)"/>
    <property type="match status" value="1"/>
</dbReference>
<proteinExistence type="inferred from homology"/>
<evidence type="ECO:0000256" key="9">
    <source>
        <dbReference type="PROSITE-ProRule" id="PRU10141"/>
    </source>
</evidence>
<evidence type="ECO:0000313" key="12">
    <source>
        <dbReference type="EMBL" id="KAG2237603.1"/>
    </source>
</evidence>
<comment type="catalytic activity">
    <reaction evidence="8">
        <text>L-seryl-[protein] + ATP = O-phospho-L-seryl-[protein] + ADP + H(+)</text>
        <dbReference type="Rhea" id="RHEA:17989"/>
        <dbReference type="Rhea" id="RHEA-COMP:9863"/>
        <dbReference type="Rhea" id="RHEA-COMP:11604"/>
        <dbReference type="ChEBI" id="CHEBI:15378"/>
        <dbReference type="ChEBI" id="CHEBI:29999"/>
        <dbReference type="ChEBI" id="CHEBI:30616"/>
        <dbReference type="ChEBI" id="CHEBI:83421"/>
        <dbReference type="ChEBI" id="CHEBI:456216"/>
        <dbReference type="EC" id="2.7.11.1"/>
    </reaction>
</comment>
<evidence type="ECO:0000313" key="13">
    <source>
        <dbReference type="Proteomes" id="UP000613177"/>
    </source>
</evidence>
<dbReference type="InterPro" id="IPR008271">
    <property type="entry name" value="Ser/Thr_kinase_AS"/>
</dbReference>
<accession>A0A8H7T036</accession>
<dbReference type="PROSITE" id="PS00107">
    <property type="entry name" value="PROTEIN_KINASE_ATP"/>
    <property type="match status" value="1"/>
</dbReference>
<dbReference type="Proteomes" id="UP000613177">
    <property type="component" value="Unassembled WGS sequence"/>
</dbReference>
<dbReference type="AlphaFoldDB" id="A0A8H7T036"/>
<keyword evidence="4 9" id="KW-0547">Nucleotide-binding</keyword>
<keyword evidence="2 10" id="KW-0723">Serine/threonine-protein kinase</keyword>
<dbReference type="EMBL" id="JAEPRE010000004">
    <property type="protein sequence ID" value="KAG2237603.1"/>
    <property type="molecule type" value="Genomic_DNA"/>
</dbReference>
<dbReference type="FunFam" id="1.10.510.10:FF:000571">
    <property type="entry name" value="Maternal embryonic leucine zipper kinase"/>
    <property type="match status" value="1"/>
</dbReference>
<dbReference type="PROSITE" id="PS00108">
    <property type="entry name" value="PROTEIN_KINASE_ST"/>
    <property type="match status" value="1"/>
</dbReference>
<evidence type="ECO:0000259" key="11">
    <source>
        <dbReference type="PROSITE" id="PS50011"/>
    </source>
</evidence>
<comment type="similarity">
    <text evidence="10">Belongs to the protein kinase superfamily.</text>
</comment>
<dbReference type="InterPro" id="IPR017441">
    <property type="entry name" value="Protein_kinase_ATP_BS"/>
</dbReference>
<sequence length="350" mass="40703">MKETFSFVPQEIHKRFIEPTHRKEYKKIYLDQFDDPEDETSDTNSDQEETKQSFVRTLFSKLQFNDTPPTYEEDARYLSMYGDLINKKIGEGVSATVQLIQRDLDTFAVKIFRKKKRREPLAAYMKALASEFCISSALKHPNIIETLDFVRVDEDHTRYCIVMEYCPEGDMYSLIKQGRMQLDEINSYFKQLLTGLDYLHSLGVAHRDLKPENLLIGKDSTLRIADFGSADVFRVAWQDHSRLSDGICGTTPYMAPEIFQDQGYWAAPVDVWAAGIIFFCMRFDGVPFGSAQLDDINYPIYLRKRPLTTYDPFNKLDVEPRLLLYAMLNPNSQERITIQDLLNMPWIQTI</sequence>